<dbReference type="Proteomes" id="UP000735302">
    <property type="component" value="Unassembled WGS sequence"/>
</dbReference>
<feature type="region of interest" description="Disordered" evidence="1">
    <location>
        <begin position="976"/>
        <end position="996"/>
    </location>
</feature>
<feature type="region of interest" description="Disordered" evidence="1">
    <location>
        <begin position="895"/>
        <end position="914"/>
    </location>
</feature>
<organism evidence="2 3">
    <name type="scientific">Plakobranchus ocellatus</name>
    <dbReference type="NCBI Taxonomy" id="259542"/>
    <lineage>
        <taxon>Eukaryota</taxon>
        <taxon>Metazoa</taxon>
        <taxon>Spiralia</taxon>
        <taxon>Lophotrochozoa</taxon>
        <taxon>Mollusca</taxon>
        <taxon>Gastropoda</taxon>
        <taxon>Heterobranchia</taxon>
        <taxon>Euthyneura</taxon>
        <taxon>Panpulmonata</taxon>
        <taxon>Sacoglossa</taxon>
        <taxon>Placobranchoidea</taxon>
        <taxon>Plakobranchidae</taxon>
        <taxon>Plakobranchus</taxon>
    </lineage>
</organism>
<accession>A0AAV3YJJ6</accession>
<feature type="compositionally biased region" description="Polar residues" evidence="1">
    <location>
        <begin position="1175"/>
        <end position="1193"/>
    </location>
</feature>
<sequence>MGDPHSQDAKSPNRENNGEARKVKKEWRSLKSKRNSTFFEKLMFFETGQRVQGDAKRNLSLPARLFSSRLSAMQNCSQENNEKDKEVLNRLGRSNVDRTNNPTLSASQMNSFCGQSSCPSEIEGAAKDKKPIGLIRQGKNTADLYVSEMSGPEKSSPTALNRPNQICSGLSLRNEHIEHTNRDSATISHVELISGVRPFHEDEISTPVEPAKSSFDPLAATEDSSTSKEGQKKHSNSLSIIDYRILRGKNSKNDPLDTSGSNTYQSISEPVSNINEDSIACSFNFSQSHSAPNLLSCIPADEPRSNSKSIKPLKDQNKTTFIKGTVGLHSDSSPTMDNKMSHCTSNVNKATADLSPHSHSCVLETDKALLIQSEKKTSTANISLTQNPMTSVKYFGNEERKIHVIKSADVFQCRANCLVKKRSSPRLDEWLRSVVKVQNEMASQKTTCWPFPEDDCVANLDNQSVNDQTLTSSINPTIETSETFLESRRLSSPLPSTASPYYDADNTLLKRPRSYPLSNLSIQKCHEEADLQYLLSTHKLNTASNLHGSLPKFPLISNSNHVDEMQTQEHFQTNELSCDHSLLTIQEKEEQQHDTLAYVKNHSIDNRQERFSKIGAGDLSLHQKPWSSTGVNTDITLPVTSKTAFTLCAFCKSCRSDSGDLGCASTRLHGICCACRVTVDQNLPPFEQSTCCSPESPRLTPYSKKDQSKVQASVQTEPNHEFPCTSMGKDKTVLTQNQARSISRLYNPVKINKCTFESDGTGFITGNTCRPRHSPNAVTLSPPPPHPTIGITIQVAEEEDKDFERHMTQAPSAFRAVGVGCPGKFENYPVTGRSMEQSRSRNGNQPMNVRGTSPHYMFPSSANPCDDEFLLRQPMSPRNSIGSISSIHSYKSSNADSAVDLCPPDEDHDNDQSHDQDFEFDEFLMNHQSRQSFIDHQNTASGFSSLGALVFPSFCANQERSLSPPAHIPAFSPKTPAMTPLSSSSTPVPCEDSFHQQHSQSCTDRVLYVTDKKSISSAQNETNLIKNKTSNKSLHSTFDGDTMYKSSLCLKNQISVNKQRDMIRQSQSSSHGNISIIHNHHTQTHQVTVNPECHFKPLQHQTCVNAEHHDSISQITPQVNEPQCDESKQSLSPRPQLPELIISDHSSDNMVVTSSPADERSVPPFSFSVEDTSDTDSSIHSQRSSPNMSISSGTYTPTFGDLLQVGNHMRIRRTNSSSSVSSEGSTCSTCSYVSNYGDRPKKVSKLQV</sequence>
<evidence type="ECO:0000313" key="3">
    <source>
        <dbReference type="Proteomes" id="UP000735302"/>
    </source>
</evidence>
<gene>
    <name evidence="2" type="ORF">PoB_000941000</name>
</gene>
<feature type="region of interest" description="Disordered" evidence="1">
    <location>
        <begin position="1141"/>
        <end position="1193"/>
    </location>
</feature>
<evidence type="ECO:0000313" key="2">
    <source>
        <dbReference type="EMBL" id="GFN82904.1"/>
    </source>
</evidence>
<reference evidence="2 3" key="1">
    <citation type="journal article" date="2021" name="Elife">
        <title>Chloroplast acquisition without the gene transfer in kleptoplastic sea slugs, Plakobranchus ocellatus.</title>
        <authorList>
            <person name="Maeda T."/>
            <person name="Takahashi S."/>
            <person name="Yoshida T."/>
            <person name="Shimamura S."/>
            <person name="Takaki Y."/>
            <person name="Nagai Y."/>
            <person name="Toyoda A."/>
            <person name="Suzuki Y."/>
            <person name="Arimoto A."/>
            <person name="Ishii H."/>
            <person name="Satoh N."/>
            <person name="Nishiyama T."/>
            <person name="Hasebe M."/>
            <person name="Maruyama T."/>
            <person name="Minagawa J."/>
            <person name="Obokata J."/>
            <person name="Shigenobu S."/>
        </authorList>
    </citation>
    <scope>NUCLEOTIDE SEQUENCE [LARGE SCALE GENOMIC DNA]</scope>
</reference>
<feature type="region of interest" description="Disordered" evidence="1">
    <location>
        <begin position="1"/>
        <end position="28"/>
    </location>
</feature>
<feature type="region of interest" description="Disordered" evidence="1">
    <location>
        <begin position="204"/>
        <end position="235"/>
    </location>
</feature>
<keyword evidence="3" id="KW-1185">Reference proteome</keyword>
<name>A0AAV3YJJ6_9GAST</name>
<comment type="caution">
    <text evidence="2">The sequence shown here is derived from an EMBL/GenBank/DDBJ whole genome shotgun (WGS) entry which is preliminary data.</text>
</comment>
<evidence type="ECO:0000256" key="1">
    <source>
        <dbReference type="SAM" id="MobiDB-lite"/>
    </source>
</evidence>
<dbReference type="EMBL" id="BLXT01001042">
    <property type="protein sequence ID" value="GFN82904.1"/>
    <property type="molecule type" value="Genomic_DNA"/>
</dbReference>
<proteinExistence type="predicted"/>
<dbReference type="AlphaFoldDB" id="A0AAV3YJJ6"/>
<protein>
    <submittedName>
        <fullName evidence="2">Uncharacterized protein</fullName>
    </submittedName>
</protein>